<dbReference type="OrthoDB" id="60033at2759"/>
<reference evidence="3" key="1">
    <citation type="submission" date="2020-06" db="EMBL/GenBank/DDBJ databases">
        <authorList>
            <consortium name="Plant Systems Biology data submission"/>
        </authorList>
    </citation>
    <scope>NUCLEOTIDE SEQUENCE</scope>
    <source>
        <strain evidence="3">D6</strain>
    </source>
</reference>
<feature type="domain" description="Orc1-like AAA ATPase" evidence="2">
    <location>
        <begin position="136"/>
        <end position="238"/>
    </location>
</feature>
<dbReference type="Pfam" id="PF13191">
    <property type="entry name" value="AAA_16"/>
    <property type="match status" value="1"/>
</dbReference>
<dbReference type="SUPFAM" id="SSF52540">
    <property type="entry name" value="P-loop containing nucleoside triphosphate hydrolases"/>
    <property type="match status" value="1"/>
</dbReference>
<protein>
    <submittedName>
        <fullName evidence="3">Transcriptional regulator</fullName>
    </submittedName>
</protein>
<feature type="compositionally biased region" description="Polar residues" evidence="1">
    <location>
        <begin position="409"/>
        <end position="422"/>
    </location>
</feature>
<feature type="region of interest" description="Disordered" evidence="1">
    <location>
        <begin position="1"/>
        <end position="21"/>
    </location>
</feature>
<accession>A0A9N8H267</accession>
<dbReference type="InterPro" id="IPR053159">
    <property type="entry name" value="Hybrid_Histidine_Kinase"/>
</dbReference>
<comment type="caution">
    <text evidence="3">The sequence shown here is derived from an EMBL/GenBank/DDBJ whole genome shotgun (WGS) entry which is preliminary data.</text>
</comment>
<dbReference type="EMBL" id="CAICTM010000004">
    <property type="protein sequence ID" value="CAB9496390.1"/>
    <property type="molecule type" value="Genomic_DNA"/>
</dbReference>
<evidence type="ECO:0000259" key="2">
    <source>
        <dbReference type="Pfam" id="PF13191"/>
    </source>
</evidence>
<gene>
    <name evidence="3" type="ORF">SEMRO_4_G003650.1</name>
</gene>
<feature type="compositionally biased region" description="Basic and acidic residues" evidence="1">
    <location>
        <begin position="326"/>
        <end position="336"/>
    </location>
</feature>
<dbReference type="SUPFAM" id="SSF48452">
    <property type="entry name" value="TPR-like"/>
    <property type="match status" value="1"/>
</dbReference>
<feature type="region of interest" description="Disordered" evidence="1">
    <location>
        <begin position="409"/>
        <end position="464"/>
    </location>
</feature>
<evidence type="ECO:0000256" key="1">
    <source>
        <dbReference type="SAM" id="MobiDB-lite"/>
    </source>
</evidence>
<feature type="region of interest" description="Disordered" evidence="1">
    <location>
        <begin position="380"/>
        <end position="399"/>
    </location>
</feature>
<sequence length="1385" mass="155417">MIDLMNRRLNRGTSHNKPDTLYRSTSVNSIVEKDNDDHSMMADATIDTADCTEDLTSSVADLLDHNTSLHLPNLYEDEEFDGSQDFIRGEGSTRSLGHAETMVANTKVIAPRGSMQQKSRNSMNAINQLKFSKLQKLYGRDQEIKLQRDLYVQAKQNSTRQFILIGGEAGVGKSVLAEELRPSVQKDCGFFLSGKFDFQQQDEPYSAISTACNTLMHSLMEHKHSRRNLHGWRFTFKEMQQKLCEEMDPDQIDLLSNIIPGLARVAGGDFLSMSNGSFAMDSSHGSHEGPFASERTTGGTVMQQPISRRRGMENMNSEWSIPAAGSHDEDTERSTPSERNTPMDVYGQPSSPKNPRTGMQKMASDWSIGMDSSHERLALRRLSSERISTPPRGNRRNGFMKRMASEWSLSNVNNNDGSSSPISPKRSIMRSPLRTTSNQSRSSRSPLRTTSKQSNATRGTGKGAVQNLLLERSTRHLGRMTSDRSLRGSKSASFTDTKACLHFAFRQLFDVLCNFAPTVFLLNDLQWADAASMELVESLLLDRGLSGKGFVLVGSYRSEAVSPTHLLMTTVREVQCVSEKNNDMNLKVTNIVLGNLAQHQVNEMLCDLLSCDEDECHSLAEIIHRKTAGNIFFVVHFLKTLSSENLLVFSIVTLKWTWDVERIELNGTATDNVIDLMKEKLKRLPAQVYRTIPFVACLGASFRRSMFNLVVDHFNKTFSTREIVMRDRGAEVYPPSDFFGVCQKAGFLVSNSKGDVIHWEHDKVQEAALSLADEDELVSLRSRLGEVLLHKLSNQDLERSIFVVISMLDMNSAEGNRRKQIRFAELNLLAGTKAMAASASARAAALLSQGIKCLPENHWKTDPDLSLDLYAMTVEALFCTGQFEKMNKYCHEVFQCKEIPLVSKARVYNPHVLAMMAEGRLGDAMKQCEKILAKLDCSFPRFFKGFHMYKGIFQAQKSAKKKIMQMSKDSVIEDDKNRWIMFILDTLGQAAHQGHNVSLFMLGNLRGLQYTLKYGVCDWAPPLLAVIGNVLVAGLGDFDGAQFYGETAMTLFEKADISRSAFSRTSFIVSYFVLPHRVASTDCRKIALQGYQAGMKAGDVQNALWCALSYLDISFYVSQDLKTLADDCQIYCQQMKSLKHERIARYLECLWQLVLNVSGSAEDPAVLNGNGLNYDEYMNWAKGSESTQAISYYDRYQIAAAFWSGDFAKVHALILKTDTHKGFYEKTFGGSFALYPLYFQCALSLLSLYQTTKSKKFKSMACFFSGKLNSWAKKGNPNFKHYSLMVDAEALDIRGKRSEAEKLFKEAVIFAGRRGFTNDQALANERLGGFFLRQGLDDDAKYHLGEAIKLYRQWGAHAKCDILHKVYEKLLPPIPLEIATSHGPG</sequence>
<evidence type="ECO:0000313" key="3">
    <source>
        <dbReference type="EMBL" id="CAB9496390.1"/>
    </source>
</evidence>
<dbReference type="Proteomes" id="UP001153069">
    <property type="component" value="Unassembled WGS sequence"/>
</dbReference>
<name>A0A9N8H267_9STRA</name>
<proteinExistence type="predicted"/>
<dbReference type="InterPro" id="IPR027417">
    <property type="entry name" value="P-loop_NTPase"/>
</dbReference>
<organism evidence="3 4">
    <name type="scientific">Seminavis robusta</name>
    <dbReference type="NCBI Taxonomy" id="568900"/>
    <lineage>
        <taxon>Eukaryota</taxon>
        <taxon>Sar</taxon>
        <taxon>Stramenopiles</taxon>
        <taxon>Ochrophyta</taxon>
        <taxon>Bacillariophyta</taxon>
        <taxon>Bacillariophyceae</taxon>
        <taxon>Bacillariophycidae</taxon>
        <taxon>Naviculales</taxon>
        <taxon>Naviculaceae</taxon>
        <taxon>Seminavis</taxon>
    </lineage>
</organism>
<feature type="compositionally biased region" description="Low complexity" evidence="1">
    <location>
        <begin position="434"/>
        <end position="451"/>
    </location>
</feature>
<feature type="region of interest" description="Disordered" evidence="1">
    <location>
        <begin position="319"/>
        <end position="360"/>
    </location>
</feature>
<dbReference type="PANTHER" id="PTHR43642:SF1">
    <property type="entry name" value="HYBRID SIGNAL TRANSDUCTION HISTIDINE KINASE G"/>
    <property type="match status" value="1"/>
</dbReference>
<dbReference type="InterPro" id="IPR041664">
    <property type="entry name" value="AAA_16"/>
</dbReference>
<dbReference type="InterPro" id="IPR011990">
    <property type="entry name" value="TPR-like_helical_dom_sf"/>
</dbReference>
<dbReference type="Gene3D" id="3.40.50.300">
    <property type="entry name" value="P-loop containing nucleotide triphosphate hydrolases"/>
    <property type="match status" value="1"/>
</dbReference>
<feature type="region of interest" description="Disordered" evidence="1">
    <location>
        <begin position="280"/>
        <end position="303"/>
    </location>
</feature>
<evidence type="ECO:0000313" key="4">
    <source>
        <dbReference type="Proteomes" id="UP001153069"/>
    </source>
</evidence>
<feature type="compositionally biased region" description="Polar residues" evidence="1">
    <location>
        <begin position="294"/>
        <end position="303"/>
    </location>
</feature>
<dbReference type="PANTHER" id="PTHR43642">
    <property type="entry name" value="HYBRID SIGNAL TRANSDUCTION HISTIDINE KINASE G"/>
    <property type="match status" value="1"/>
</dbReference>
<keyword evidence="4" id="KW-1185">Reference proteome</keyword>